<protein>
    <submittedName>
        <fullName evidence="8">ABC transporter permease</fullName>
    </submittedName>
</protein>
<feature type="transmembrane region" description="Helical" evidence="6">
    <location>
        <begin position="178"/>
        <end position="201"/>
    </location>
</feature>
<feature type="transmembrane region" description="Helical" evidence="6">
    <location>
        <begin position="253"/>
        <end position="272"/>
    </location>
</feature>
<evidence type="ECO:0000256" key="2">
    <source>
        <dbReference type="ARBA" id="ARBA00022475"/>
    </source>
</evidence>
<keyword evidence="2" id="KW-1003">Cell membrane</keyword>
<dbReference type="Proteomes" id="UP001595713">
    <property type="component" value="Unassembled WGS sequence"/>
</dbReference>
<keyword evidence="5 6" id="KW-0472">Membrane</keyword>
<evidence type="ECO:0000313" key="9">
    <source>
        <dbReference type="Proteomes" id="UP001595713"/>
    </source>
</evidence>
<keyword evidence="4 6" id="KW-1133">Transmembrane helix</keyword>
<dbReference type="InterPro" id="IPR051449">
    <property type="entry name" value="ABC-2_transporter_component"/>
</dbReference>
<dbReference type="RefSeq" id="WP_261295484.1">
    <property type="nucleotide sequence ID" value="NZ_JANQBK010000016.1"/>
</dbReference>
<evidence type="ECO:0000256" key="3">
    <source>
        <dbReference type="ARBA" id="ARBA00022692"/>
    </source>
</evidence>
<feature type="domain" description="ABC-2 type transporter transmembrane" evidence="7">
    <location>
        <begin position="25"/>
        <end position="356"/>
    </location>
</feature>
<accession>A0ABV7SUW0</accession>
<dbReference type="PANTHER" id="PTHR30294:SF46">
    <property type="entry name" value="ABC TRANSPORTER PERMEASE"/>
    <property type="match status" value="1"/>
</dbReference>
<feature type="transmembrane region" description="Helical" evidence="6">
    <location>
        <begin position="213"/>
        <end position="241"/>
    </location>
</feature>
<name>A0ABV7SUW0_9SPHN</name>
<comment type="subcellular location">
    <subcellularLocation>
        <location evidence="1">Cell membrane</location>
        <topology evidence="1">Multi-pass membrane protein</topology>
    </subcellularLocation>
</comment>
<evidence type="ECO:0000256" key="4">
    <source>
        <dbReference type="ARBA" id="ARBA00022989"/>
    </source>
</evidence>
<sequence>MTFRQAYERTLLTIVRTRDLMAVAILSVLLYAFYYPAPYGHQTARALPLVVVDQDDSDLSRAIVTRLDDTRAVQVVARTGDMAQARRLVQARRAEAILLLPRGGAGAIVAQRGAGGMALWLNGTYLLRAEGIGISVAEVAGDALAAWRAQRGLDRRDEIAPPILLHPLFNTTSGYRDYIFPSVASIILQQTLLFACARLVAERRRRGERPPGTVEAVGIWAACATIGCLAALFYFGFVYWVQDIPRMGNPLGLALAVPAFAAAVSALGLWLGGFFADGDDALKVLLPTSVPLVFLGGFAWPLDQMPGWLATFAWLSPATGGMHAFVRLNQMGATLAETGWPLTILAILAAVYGGAFMVASRWRRAGFAARPSTAPMRGQDGG</sequence>
<feature type="transmembrane region" description="Helical" evidence="6">
    <location>
        <begin position="338"/>
        <end position="359"/>
    </location>
</feature>
<dbReference type="Gene3D" id="3.40.1710.10">
    <property type="entry name" value="abc type-2 transporter like domain"/>
    <property type="match status" value="1"/>
</dbReference>
<evidence type="ECO:0000256" key="1">
    <source>
        <dbReference type="ARBA" id="ARBA00004651"/>
    </source>
</evidence>
<evidence type="ECO:0000256" key="5">
    <source>
        <dbReference type="ARBA" id="ARBA00023136"/>
    </source>
</evidence>
<evidence type="ECO:0000313" key="8">
    <source>
        <dbReference type="EMBL" id="MFC3580258.1"/>
    </source>
</evidence>
<proteinExistence type="predicted"/>
<feature type="transmembrane region" description="Helical" evidence="6">
    <location>
        <begin position="20"/>
        <end position="37"/>
    </location>
</feature>
<feature type="transmembrane region" description="Helical" evidence="6">
    <location>
        <begin position="284"/>
        <end position="302"/>
    </location>
</feature>
<reference evidence="9" key="1">
    <citation type="journal article" date="2019" name="Int. J. Syst. Evol. Microbiol.">
        <title>The Global Catalogue of Microorganisms (GCM) 10K type strain sequencing project: providing services to taxonomists for standard genome sequencing and annotation.</title>
        <authorList>
            <consortium name="The Broad Institute Genomics Platform"/>
            <consortium name="The Broad Institute Genome Sequencing Center for Infectious Disease"/>
            <person name="Wu L."/>
            <person name="Ma J."/>
        </authorList>
    </citation>
    <scope>NUCLEOTIDE SEQUENCE [LARGE SCALE GENOMIC DNA]</scope>
    <source>
        <strain evidence="9">KCTC 42739</strain>
    </source>
</reference>
<dbReference type="PANTHER" id="PTHR30294">
    <property type="entry name" value="MEMBRANE COMPONENT OF ABC TRANSPORTER YHHJ-RELATED"/>
    <property type="match status" value="1"/>
</dbReference>
<evidence type="ECO:0000256" key="6">
    <source>
        <dbReference type="SAM" id="Phobius"/>
    </source>
</evidence>
<comment type="caution">
    <text evidence="8">The sequence shown here is derived from an EMBL/GenBank/DDBJ whole genome shotgun (WGS) entry which is preliminary data.</text>
</comment>
<gene>
    <name evidence="8" type="ORF">ACFONA_08790</name>
</gene>
<keyword evidence="3 6" id="KW-0812">Transmembrane</keyword>
<dbReference type="Pfam" id="PF12698">
    <property type="entry name" value="ABC2_membrane_3"/>
    <property type="match status" value="1"/>
</dbReference>
<dbReference type="InterPro" id="IPR013525">
    <property type="entry name" value="ABC2_TM"/>
</dbReference>
<dbReference type="EMBL" id="JBHRXP010000003">
    <property type="protein sequence ID" value="MFC3580258.1"/>
    <property type="molecule type" value="Genomic_DNA"/>
</dbReference>
<evidence type="ECO:0000259" key="7">
    <source>
        <dbReference type="Pfam" id="PF12698"/>
    </source>
</evidence>
<keyword evidence="9" id="KW-1185">Reference proteome</keyword>
<organism evidence="8 9">
    <name type="scientific">Sphingomonas hylomeconis</name>
    <dbReference type="NCBI Taxonomy" id="1395958"/>
    <lineage>
        <taxon>Bacteria</taxon>
        <taxon>Pseudomonadati</taxon>
        <taxon>Pseudomonadota</taxon>
        <taxon>Alphaproteobacteria</taxon>
        <taxon>Sphingomonadales</taxon>
        <taxon>Sphingomonadaceae</taxon>
        <taxon>Sphingomonas</taxon>
    </lineage>
</organism>